<dbReference type="InterPro" id="IPR036890">
    <property type="entry name" value="HATPase_C_sf"/>
</dbReference>
<reference evidence="10 11" key="1">
    <citation type="submission" date="2018-12" db="EMBL/GenBank/DDBJ databases">
        <title>Croceicoccus ponticola sp. nov., a lipolytic bacterium isolated from seawater.</title>
        <authorList>
            <person name="Yoon J.-H."/>
        </authorList>
    </citation>
    <scope>NUCLEOTIDE SEQUENCE [LARGE SCALE GENOMIC DNA]</scope>
    <source>
        <strain evidence="10 11">GM-16</strain>
    </source>
</reference>
<evidence type="ECO:0000256" key="4">
    <source>
        <dbReference type="ARBA" id="ARBA00022679"/>
    </source>
</evidence>
<dbReference type="SMART" id="SM00911">
    <property type="entry name" value="HWE_HK"/>
    <property type="match status" value="1"/>
</dbReference>
<dbReference type="PANTHER" id="PTHR41523">
    <property type="entry name" value="TWO-COMPONENT SYSTEM SENSOR PROTEIN"/>
    <property type="match status" value="1"/>
</dbReference>
<dbReference type="Pfam" id="PF05227">
    <property type="entry name" value="CHASE3"/>
    <property type="match status" value="1"/>
</dbReference>
<dbReference type="InterPro" id="IPR011102">
    <property type="entry name" value="Sig_transdc_His_kinase_HWE"/>
</dbReference>
<keyword evidence="8" id="KW-0472">Membrane</keyword>
<proteinExistence type="predicted"/>
<dbReference type="Proteomes" id="UP000283003">
    <property type="component" value="Unassembled WGS sequence"/>
</dbReference>
<dbReference type="SUPFAM" id="SSF55874">
    <property type="entry name" value="ATPase domain of HSP90 chaperone/DNA topoisomerase II/histidine kinase"/>
    <property type="match status" value="1"/>
</dbReference>
<dbReference type="EMBL" id="RXOL01000002">
    <property type="protein sequence ID" value="RVQ67796.1"/>
    <property type="molecule type" value="Genomic_DNA"/>
</dbReference>
<keyword evidence="7" id="KW-0067">ATP-binding</keyword>
<protein>
    <recommendedName>
        <fullName evidence="2">histidine kinase</fullName>
        <ecNumber evidence="2">2.7.13.3</ecNumber>
    </recommendedName>
</protein>
<keyword evidence="3" id="KW-0597">Phosphoprotein</keyword>
<dbReference type="Pfam" id="PF07536">
    <property type="entry name" value="HWE_HK"/>
    <property type="match status" value="1"/>
</dbReference>
<dbReference type="GO" id="GO:0005524">
    <property type="term" value="F:ATP binding"/>
    <property type="evidence" value="ECO:0007669"/>
    <property type="project" value="UniProtKB-KW"/>
</dbReference>
<keyword evidence="6 10" id="KW-0418">Kinase</keyword>
<sequence>MSQSGMSPPRNRGLKGRRRFSALLVFVLTAVGLVVSLMLVWSTINSERAQRQQASRTSEIMTALRDIDRAATNAETGQRGYFITLDQRYLASYEFGRTLYPRAVERLESKIRQDTVDTRQDQLLAEITRRGDEKFAELGTTIAMIQQGDIRGAQQRILSDDGRLAMERLRDALTEMEGIEQGLLAKAVTKAATAEYRILPLLSLTLLLTLGSLALGLWQTVRATHAEAQAEQARDLAEARDRADLLAHELNHRVKNLFAVVLAIVRMSARDQPDAKPVTEGIAARIHALLDAHEATQGKDADGNASMRVLIEKVLAPYLSERNPVEISGPEVTMTSREATPLGLVLHELATNAVKYGAWSQEGGHIAIDWRFIGDGAARELALNWRETSATPTPPSGREGFGTMLMQSSARQLSGTFERTFESDGMAVTMRLPHPA</sequence>
<evidence type="ECO:0000256" key="8">
    <source>
        <dbReference type="SAM" id="Phobius"/>
    </source>
</evidence>
<evidence type="ECO:0000256" key="7">
    <source>
        <dbReference type="ARBA" id="ARBA00022840"/>
    </source>
</evidence>
<evidence type="ECO:0000256" key="1">
    <source>
        <dbReference type="ARBA" id="ARBA00000085"/>
    </source>
</evidence>
<dbReference type="GO" id="GO:0004673">
    <property type="term" value="F:protein histidine kinase activity"/>
    <property type="evidence" value="ECO:0007669"/>
    <property type="project" value="UniProtKB-EC"/>
</dbReference>
<dbReference type="CDD" id="cd19410">
    <property type="entry name" value="HK9-like_sensor"/>
    <property type="match status" value="1"/>
</dbReference>
<accession>A0A437GYR9</accession>
<name>A0A437GYR9_9SPHN</name>
<evidence type="ECO:0000313" key="10">
    <source>
        <dbReference type="EMBL" id="RVQ67796.1"/>
    </source>
</evidence>
<dbReference type="AlphaFoldDB" id="A0A437GYR9"/>
<evidence type="ECO:0000256" key="5">
    <source>
        <dbReference type="ARBA" id="ARBA00022741"/>
    </source>
</evidence>
<gene>
    <name evidence="10" type="ORF">EKN06_07730</name>
</gene>
<evidence type="ECO:0000256" key="2">
    <source>
        <dbReference type="ARBA" id="ARBA00012438"/>
    </source>
</evidence>
<keyword evidence="8" id="KW-1133">Transmembrane helix</keyword>
<evidence type="ECO:0000256" key="3">
    <source>
        <dbReference type="ARBA" id="ARBA00022553"/>
    </source>
</evidence>
<keyword evidence="5" id="KW-0547">Nucleotide-binding</keyword>
<dbReference type="InterPro" id="IPR007891">
    <property type="entry name" value="CHASE3"/>
</dbReference>
<evidence type="ECO:0000259" key="9">
    <source>
        <dbReference type="SMART" id="SM00911"/>
    </source>
</evidence>
<comment type="caution">
    <text evidence="10">The sequence shown here is derived from an EMBL/GenBank/DDBJ whole genome shotgun (WGS) entry which is preliminary data.</text>
</comment>
<feature type="transmembrane region" description="Helical" evidence="8">
    <location>
        <begin position="20"/>
        <end position="41"/>
    </location>
</feature>
<keyword evidence="4" id="KW-0808">Transferase</keyword>
<keyword evidence="11" id="KW-1185">Reference proteome</keyword>
<organism evidence="10 11">
    <name type="scientific">Croceicoccus ponticola</name>
    <dbReference type="NCBI Taxonomy" id="2217664"/>
    <lineage>
        <taxon>Bacteria</taxon>
        <taxon>Pseudomonadati</taxon>
        <taxon>Pseudomonadota</taxon>
        <taxon>Alphaproteobacteria</taxon>
        <taxon>Sphingomonadales</taxon>
        <taxon>Erythrobacteraceae</taxon>
        <taxon>Croceicoccus</taxon>
    </lineage>
</organism>
<dbReference type="PANTHER" id="PTHR41523:SF8">
    <property type="entry name" value="ETHYLENE RESPONSE SENSOR PROTEIN"/>
    <property type="match status" value="1"/>
</dbReference>
<comment type="catalytic activity">
    <reaction evidence="1">
        <text>ATP + protein L-histidine = ADP + protein N-phospho-L-histidine.</text>
        <dbReference type="EC" id="2.7.13.3"/>
    </reaction>
</comment>
<feature type="domain" description="Signal transduction histidine kinase HWE region" evidence="9">
    <location>
        <begin position="249"/>
        <end position="331"/>
    </location>
</feature>
<dbReference type="Gene3D" id="3.30.565.10">
    <property type="entry name" value="Histidine kinase-like ATPase, C-terminal domain"/>
    <property type="match status" value="1"/>
</dbReference>
<evidence type="ECO:0000313" key="11">
    <source>
        <dbReference type="Proteomes" id="UP000283003"/>
    </source>
</evidence>
<evidence type="ECO:0000256" key="6">
    <source>
        <dbReference type="ARBA" id="ARBA00022777"/>
    </source>
</evidence>
<dbReference type="EC" id="2.7.13.3" evidence="2"/>
<keyword evidence="8" id="KW-0812">Transmembrane</keyword>